<organism evidence="1 2">
    <name type="scientific">Frischella japonica</name>
    <dbReference type="NCBI Taxonomy" id="2741544"/>
    <lineage>
        <taxon>Bacteria</taxon>
        <taxon>Pseudomonadati</taxon>
        <taxon>Pseudomonadota</taxon>
        <taxon>Gammaproteobacteria</taxon>
        <taxon>Orbales</taxon>
        <taxon>Orbaceae</taxon>
        <taxon>Frischella</taxon>
    </lineage>
</organism>
<name>A0ABR7QWX0_9GAMM</name>
<reference evidence="1 2" key="1">
    <citation type="submission" date="2020-06" db="EMBL/GenBank/DDBJ databases">
        <title>Frischella cerana isolated from Apis cerana gut homogenate.</title>
        <authorList>
            <person name="Wolter L.A."/>
            <person name="Suenami S."/>
            <person name="Miyazaki R."/>
        </authorList>
    </citation>
    <scope>NUCLEOTIDE SEQUENCE [LARGE SCALE GENOMIC DNA]</scope>
    <source>
        <strain evidence="1 2">Ac13</strain>
    </source>
</reference>
<protein>
    <submittedName>
        <fullName evidence="1">Uncharacterized protein</fullName>
    </submittedName>
</protein>
<keyword evidence="2" id="KW-1185">Reference proteome</keyword>
<accession>A0ABR7QWX0</accession>
<sequence>MNNYRITGIFTTRSPLSHISESISTNSYLSQDAILQPDGTIEEVFSYSGNAWRGQLRDLCATYLLKKLGVSVSLDFFHLLYSGGKIGGEQTINIAKAKEIRESVPSFSLFGGGIGSQIISGKIKVGSSYPVCVEALPVLPESAHSLAKKITYSDLTTEKNFTRMDDSKKLELIHNIKVDDLHLLSEEERKKKKDVATQMIMTSELIVSGVSLMHQIDLMSVTDIELGALFAAFQMFSELPYIGGQSNKGHGLVDYECYIVNTQTNENHDVIRINSSSTELSAFAEEKIASYQKHLLEIKANIKTSKIGEIMGV</sequence>
<evidence type="ECO:0000313" key="1">
    <source>
        <dbReference type="EMBL" id="MBC9130674.1"/>
    </source>
</evidence>
<dbReference type="Proteomes" id="UP000651208">
    <property type="component" value="Unassembled WGS sequence"/>
</dbReference>
<gene>
    <name evidence="1" type="ORF">FcAc13_05050</name>
</gene>
<comment type="caution">
    <text evidence="1">The sequence shown here is derived from an EMBL/GenBank/DDBJ whole genome shotgun (WGS) entry which is preliminary data.</text>
</comment>
<proteinExistence type="predicted"/>
<dbReference type="EMBL" id="JABURY010000011">
    <property type="protein sequence ID" value="MBC9130674.1"/>
    <property type="molecule type" value="Genomic_DNA"/>
</dbReference>
<evidence type="ECO:0000313" key="2">
    <source>
        <dbReference type="Proteomes" id="UP000651208"/>
    </source>
</evidence>
<dbReference type="RefSeq" id="WP_187755123.1">
    <property type="nucleotide sequence ID" value="NZ_JABURY010000011.1"/>
</dbReference>